<dbReference type="Proteomes" id="UP000187001">
    <property type="component" value="Unassembled WGS sequence"/>
</dbReference>
<organism evidence="1 2">
    <name type="scientific">Mycolicibacterium fortuitum</name>
    <name type="common">Mycobacterium fortuitum</name>
    <dbReference type="NCBI Taxonomy" id="1766"/>
    <lineage>
        <taxon>Bacteria</taxon>
        <taxon>Bacillati</taxon>
        <taxon>Actinomycetota</taxon>
        <taxon>Actinomycetes</taxon>
        <taxon>Mycobacteriales</taxon>
        <taxon>Mycobacteriaceae</taxon>
        <taxon>Mycolicibacterium</taxon>
    </lineage>
</organism>
<evidence type="ECO:0000313" key="2">
    <source>
        <dbReference type="Proteomes" id="UP000187001"/>
    </source>
</evidence>
<name>A0ABD6QNC7_MYCFO</name>
<dbReference type="AlphaFoldDB" id="A0ABD6QNC7"/>
<comment type="caution">
    <text evidence="1">The sequence shown here is derived from an EMBL/GenBank/DDBJ whole genome shotgun (WGS) entry which is preliminary data.</text>
</comment>
<dbReference type="RefSeq" id="WP_076204742.1">
    <property type="nucleotide sequence ID" value="NZ_MBER01000054.1"/>
</dbReference>
<evidence type="ECO:0000313" key="1">
    <source>
        <dbReference type="EMBL" id="OMC46869.1"/>
    </source>
</evidence>
<reference evidence="1 2" key="1">
    <citation type="submission" date="2016-07" db="EMBL/GenBank/DDBJ databases">
        <authorList>
            <person name="Sutton G."/>
            <person name="Brinkac L."/>
            <person name="Sanka R."/>
            <person name="Adams M."/>
            <person name="Lau E."/>
            <person name="Kumar A."/>
            <person name="Macaden R."/>
        </authorList>
    </citation>
    <scope>NUCLEOTIDE SEQUENCE [LARGE SCALE GENOMIC DNA]</scope>
    <source>
        <strain evidence="1 2">GA-0871</strain>
    </source>
</reference>
<protein>
    <recommendedName>
        <fullName evidence="3">Helix-turn-helix DNA binding domain protein</fullName>
    </recommendedName>
</protein>
<sequence length="308" mass="35069">MNTCRNNACQRPTQLYLCDDCTQQLAVMIDQLPWLLNELDHRIQKLDRIATGTIGRARRPDELNVMDFDAAETARKARKAIHDMVRTINGPGPIPLQCTVTHEFIGPLRPAWRRLPAGYQPTIIELIDWLMRRPAIIARHKRAGHVYRELNRLVGSDEKGGTLVAAINRSNRHFAGPCPTIRGRNHKGEPIECGRVLYADINDRTVVCPACKCDIDVQRNRLKAAVDRDLLTEPKLLEVLADIGENVSRVKFYEWVKAGKLKPRGWIHRGQLVPTRILRGDPRVWSLSKVRALRSDEQAKQPAQQQTQ</sequence>
<proteinExistence type="predicted"/>
<gene>
    <name evidence="1" type="ORF">A5742_25380</name>
</gene>
<dbReference type="EMBL" id="MBER01000054">
    <property type="protein sequence ID" value="OMC46869.1"/>
    <property type="molecule type" value="Genomic_DNA"/>
</dbReference>
<evidence type="ECO:0008006" key="3">
    <source>
        <dbReference type="Google" id="ProtNLM"/>
    </source>
</evidence>
<accession>A0ABD6QNC7</accession>